<proteinExistence type="inferred from homology"/>
<dbReference type="InterPro" id="IPR037171">
    <property type="entry name" value="NagB/RpiA_transferase-like"/>
</dbReference>
<dbReference type="InterPro" id="IPR004165">
    <property type="entry name" value="CoA_trans_fam_I"/>
</dbReference>
<evidence type="ECO:0000256" key="1">
    <source>
        <dbReference type="ARBA" id="ARBA00007047"/>
    </source>
</evidence>
<comment type="caution">
    <text evidence="2">The sequence shown here is derived from an EMBL/GenBank/DDBJ whole genome shotgun (WGS) entry which is preliminary data.</text>
</comment>
<accession>A0ABT1PDE5</accession>
<keyword evidence="2" id="KW-0808">Transferase</keyword>
<dbReference type="Pfam" id="PF01144">
    <property type="entry name" value="CoA_trans"/>
    <property type="match status" value="1"/>
</dbReference>
<dbReference type="PANTHER" id="PTHR43293">
    <property type="entry name" value="ACETATE COA-TRANSFERASE YDIF"/>
    <property type="match status" value="1"/>
</dbReference>
<dbReference type="EMBL" id="JANFNH010000006">
    <property type="protein sequence ID" value="MCQ4042345.1"/>
    <property type="molecule type" value="Genomic_DNA"/>
</dbReference>
<dbReference type="SUPFAM" id="SSF100950">
    <property type="entry name" value="NagB/RpiA/CoA transferase-like"/>
    <property type="match status" value="1"/>
</dbReference>
<gene>
    <name evidence="2" type="ORF">NON19_09920</name>
</gene>
<dbReference type="SMART" id="SM00882">
    <property type="entry name" value="CoA_trans"/>
    <property type="match status" value="1"/>
</dbReference>
<evidence type="ECO:0000313" key="3">
    <source>
        <dbReference type="Proteomes" id="UP001206206"/>
    </source>
</evidence>
<name>A0ABT1PDE5_9ACTN</name>
<protein>
    <submittedName>
        <fullName evidence="2">Acyl CoA--acetate/3-ketoacid CoA transferase subunit alpha</fullName>
    </submittedName>
</protein>
<reference evidence="2 3" key="1">
    <citation type="submission" date="2022-06" db="EMBL/GenBank/DDBJ databases">
        <title>Draft genome sequence of type strain Streptomyces rubrisoli DSM 42083.</title>
        <authorList>
            <person name="Duangmal K."/>
            <person name="Klaysubun C."/>
        </authorList>
    </citation>
    <scope>NUCLEOTIDE SEQUENCE [LARGE SCALE GENOMIC DNA]</scope>
    <source>
        <strain evidence="2 3">DSM 42083</strain>
    </source>
</reference>
<comment type="similarity">
    <text evidence="1">Belongs to the 3-oxoacid CoA-transferase subunit B family.</text>
</comment>
<dbReference type="RefSeq" id="WP_255926418.1">
    <property type="nucleotide sequence ID" value="NZ_JANFNH010000006.1"/>
</dbReference>
<dbReference type="GO" id="GO:0016740">
    <property type="term" value="F:transferase activity"/>
    <property type="evidence" value="ECO:0007669"/>
    <property type="project" value="UniProtKB-KW"/>
</dbReference>
<dbReference type="Proteomes" id="UP001206206">
    <property type="component" value="Unassembled WGS sequence"/>
</dbReference>
<dbReference type="Gene3D" id="3.40.1080.10">
    <property type="entry name" value="Glutaconate Coenzyme A-transferase"/>
    <property type="match status" value="1"/>
</dbReference>
<keyword evidence="3" id="KW-1185">Reference proteome</keyword>
<dbReference type="Gene3D" id="3.30.30.40">
    <property type="match status" value="1"/>
</dbReference>
<sequence>MTDKRMTADEAVSRIESGMTVGIGGWGSRRKPMALVRALLRSPVKDLTVVSYGGPDVGLLCATGKIREVVYGFVSLDSIPLEPHFRTARETGAVRALELDEGMFLAGLRAAALRLPFMPVRGGIGSDVPRNAPALRTVADPYGSGDEVMAAPPLELDVALVHANLADPRGNAALTGPDPYFDDLFCLAAKTAYVSAERVVPTAELRRQAGCLHALVIHRYLTTGVIEAPRGAHFTECPPQYGRDEAFQQAYARAAADPQEWAAFADRFLGHPDEPSYQQAVDEFYAARGVRAGGVR</sequence>
<dbReference type="PANTHER" id="PTHR43293:SF3">
    <property type="entry name" value="CHOLESTEROL RING-CLEAVING HYDROLASE IPDB SUBUNIT"/>
    <property type="match status" value="1"/>
</dbReference>
<organism evidence="2 3">
    <name type="scientific">Streptantibioticus rubrisoli</name>
    <dbReference type="NCBI Taxonomy" id="1387313"/>
    <lineage>
        <taxon>Bacteria</taxon>
        <taxon>Bacillati</taxon>
        <taxon>Actinomycetota</taxon>
        <taxon>Actinomycetes</taxon>
        <taxon>Kitasatosporales</taxon>
        <taxon>Streptomycetaceae</taxon>
        <taxon>Streptantibioticus</taxon>
    </lineage>
</organism>
<evidence type="ECO:0000313" key="2">
    <source>
        <dbReference type="EMBL" id="MCQ4042345.1"/>
    </source>
</evidence>